<dbReference type="PRINTS" id="PR00039">
    <property type="entry name" value="HTHLYSR"/>
</dbReference>
<dbReference type="Gene3D" id="1.10.10.10">
    <property type="entry name" value="Winged helix-like DNA-binding domain superfamily/Winged helix DNA-binding domain"/>
    <property type="match status" value="1"/>
</dbReference>
<sequence>MLDPAVRLRHLSAFVEVARAGSLVRAARTLHVTQPAVSKTIRELEMLLEVELFDRSRRGAALTRFGEIFLRHAEAGLLSFREGARSIQEAKAPGALPLRIGALPTVSARLMPLAVKRFLAEGLGAVPRIVTGPNAFLMGQLREGALDIVIGRMAEPHEMDGFIFEPLYSEELCFAVRPGHPLLAERPFDPSRIVEHEVLMPPPGSVIRPTVDRLFLASGIARPQRTIETVSLAFGRSYLRVSDAVWIISEGVVEADVAEGTLARLPMDTSQTLGAVGVTRRRTAQMTAALEIFLSEVRGSAAALAGHETAAPRLARS</sequence>
<dbReference type="InterPro" id="IPR050950">
    <property type="entry name" value="HTH-type_LysR_regulators"/>
</dbReference>
<dbReference type="InterPro" id="IPR036388">
    <property type="entry name" value="WH-like_DNA-bd_sf"/>
</dbReference>
<dbReference type="SUPFAM" id="SSF53850">
    <property type="entry name" value="Periplasmic binding protein-like II"/>
    <property type="match status" value="1"/>
</dbReference>
<dbReference type="InterPro" id="IPR005119">
    <property type="entry name" value="LysR_subst-bd"/>
</dbReference>
<evidence type="ECO:0000313" key="7">
    <source>
        <dbReference type="Proteomes" id="UP001597371"/>
    </source>
</evidence>
<keyword evidence="3" id="KW-0238">DNA-binding</keyword>
<dbReference type="Pfam" id="PF03466">
    <property type="entry name" value="LysR_substrate"/>
    <property type="match status" value="1"/>
</dbReference>
<dbReference type="InterPro" id="IPR036390">
    <property type="entry name" value="WH_DNA-bd_sf"/>
</dbReference>
<comment type="similarity">
    <text evidence="1">Belongs to the LysR transcriptional regulatory family.</text>
</comment>
<dbReference type="NCBIfam" id="TIGR02424">
    <property type="entry name" value="TF_pcaQ"/>
    <property type="match status" value="1"/>
</dbReference>
<evidence type="ECO:0000313" key="6">
    <source>
        <dbReference type="EMBL" id="MFD2236019.1"/>
    </source>
</evidence>
<dbReference type="Gene3D" id="3.40.190.10">
    <property type="entry name" value="Periplasmic binding protein-like II"/>
    <property type="match status" value="2"/>
</dbReference>
<reference evidence="7" key="1">
    <citation type="journal article" date="2019" name="Int. J. Syst. Evol. Microbiol.">
        <title>The Global Catalogue of Microorganisms (GCM) 10K type strain sequencing project: providing services to taxonomists for standard genome sequencing and annotation.</title>
        <authorList>
            <consortium name="The Broad Institute Genomics Platform"/>
            <consortium name="The Broad Institute Genome Sequencing Center for Infectious Disease"/>
            <person name="Wu L."/>
            <person name="Ma J."/>
        </authorList>
    </citation>
    <scope>NUCLEOTIDE SEQUENCE [LARGE SCALE GENOMIC DNA]</scope>
    <source>
        <strain evidence="7">ZS-35-S2</strain>
    </source>
</reference>
<evidence type="ECO:0000256" key="2">
    <source>
        <dbReference type="ARBA" id="ARBA00023015"/>
    </source>
</evidence>
<evidence type="ECO:0000256" key="4">
    <source>
        <dbReference type="ARBA" id="ARBA00023163"/>
    </source>
</evidence>
<dbReference type="PROSITE" id="PS50931">
    <property type="entry name" value="HTH_LYSR"/>
    <property type="match status" value="1"/>
</dbReference>
<dbReference type="SUPFAM" id="SSF46785">
    <property type="entry name" value="Winged helix' DNA-binding domain"/>
    <property type="match status" value="1"/>
</dbReference>
<evidence type="ECO:0000259" key="5">
    <source>
        <dbReference type="PROSITE" id="PS50931"/>
    </source>
</evidence>
<dbReference type="PANTHER" id="PTHR30419">
    <property type="entry name" value="HTH-TYPE TRANSCRIPTIONAL REGULATOR YBHD"/>
    <property type="match status" value="1"/>
</dbReference>
<accession>A0ABW5CFI4</accession>
<gene>
    <name evidence="6" type="primary">pcaQ</name>
    <name evidence="6" type="ORF">ACFSKQ_00890</name>
</gene>
<proteinExistence type="inferred from homology"/>
<name>A0ABW5CFI4_9HYPH</name>
<dbReference type="InterPro" id="IPR000847">
    <property type="entry name" value="LysR_HTH_N"/>
</dbReference>
<dbReference type="InterPro" id="IPR012787">
    <property type="entry name" value="TF_PcaQ"/>
</dbReference>
<keyword evidence="2" id="KW-0805">Transcription regulation</keyword>
<keyword evidence="4" id="KW-0804">Transcription</keyword>
<organism evidence="6 7">
    <name type="scientific">Aureimonas populi</name>
    <dbReference type="NCBI Taxonomy" id="1701758"/>
    <lineage>
        <taxon>Bacteria</taxon>
        <taxon>Pseudomonadati</taxon>
        <taxon>Pseudomonadota</taxon>
        <taxon>Alphaproteobacteria</taxon>
        <taxon>Hyphomicrobiales</taxon>
        <taxon>Aurantimonadaceae</taxon>
        <taxon>Aureimonas</taxon>
    </lineage>
</organism>
<protein>
    <submittedName>
        <fullName evidence="6">Pca operon transcription factor PcaQ</fullName>
    </submittedName>
</protein>
<dbReference type="RefSeq" id="WP_209736043.1">
    <property type="nucleotide sequence ID" value="NZ_CP072611.1"/>
</dbReference>
<feature type="domain" description="HTH lysR-type" evidence="5">
    <location>
        <begin position="6"/>
        <end position="63"/>
    </location>
</feature>
<dbReference type="Proteomes" id="UP001597371">
    <property type="component" value="Unassembled WGS sequence"/>
</dbReference>
<dbReference type="PANTHER" id="PTHR30419:SF8">
    <property type="entry name" value="NITROGEN ASSIMILATION TRANSCRIPTIONAL ACTIVATOR-RELATED"/>
    <property type="match status" value="1"/>
</dbReference>
<comment type="caution">
    <text evidence="6">The sequence shown here is derived from an EMBL/GenBank/DDBJ whole genome shotgun (WGS) entry which is preliminary data.</text>
</comment>
<dbReference type="Pfam" id="PF00126">
    <property type="entry name" value="HTH_1"/>
    <property type="match status" value="1"/>
</dbReference>
<evidence type="ECO:0000256" key="3">
    <source>
        <dbReference type="ARBA" id="ARBA00023125"/>
    </source>
</evidence>
<keyword evidence="7" id="KW-1185">Reference proteome</keyword>
<dbReference type="EMBL" id="JBHUIJ010000002">
    <property type="protein sequence ID" value="MFD2236019.1"/>
    <property type="molecule type" value="Genomic_DNA"/>
</dbReference>
<evidence type="ECO:0000256" key="1">
    <source>
        <dbReference type="ARBA" id="ARBA00009437"/>
    </source>
</evidence>